<name>A0A506XY87_9MICO</name>
<dbReference type="AlphaFoldDB" id="A0A506XY87"/>
<keyword evidence="3" id="KW-1185">Reference proteome</keyword>
<evidence type="ECO:0000256" key="1">
    <source>
        <dbReference type="SAM" id="MobiDB-lite"/>
    </source>
</evidence>
<dbReference type="PANTHER" id="PTHR35802:SF1">
    <property type="entry name" value="PROTEASE SYNTHASE AND SPORULATION PROTEIN PAI 2"/>
    <property type="match status" value="1"/>
</dbReference>
<evidence type="ECO:0000313" key="2">
    <source>
        <dbReference type="EMBL" id="TPW74573.1"/>
    </source>
</evidence>
<organism evidence="2 3">
    <name type="scientific">Schumannella soli</name>
    <dbReference type="NCBI Taxonomy" id="2590779"/>
    <lineage>
        <taxon>Bacteria</taxon>
        <taxon>Bacillati</taxon>
        <taxon>Actinomycetota</taxon>
        <taxon>Actinomycetes</taxon>
        <taxon>Micrococcales</taxon>
        <taxon>Microbacteriaceae</taxon>
        <taxon>Schumannella</taxon>
    </lineage>
</organism>
<sequence>MRHTPHFLLTERDEIRRLIRDNPWVTIVSSTASGLVASHYPFLLDEEASTGDEIVVVSHVGRPDERLHELGEHEVMLIVQGPHGYVSPAWYPEGQNVPTWNHITAHLWGRPEILDFDENYLVLEHLTDHFEQQVEGGRSLDLDEEGARRLSKGTVGIRIRIDRVDARAKLSQNKPAEVRERVIAELEGDGPYAQPALAAEMRRRVELDAVADAATPMTTDPTETDGAHMPGTTATTSTETAE</sequence>
<gene>
    <name evidence="2" type="ORF">FJ657_13325</name>
</gene>
<dbReference type="Pfam" id="PF04299">
    <property type="entry name" value="FMN_bind_2"/>
    <property type="match status" value="1"/>
</dbReference>
<dbReference type="Proteomes" id="UP000316252">
    <property type="component" value="Unassembled WGS sequence"/>
</dbReference>
<dbReference type="OrthoDB" id="9794948at2"/>
<evidence type="ECO:0000313" key="3">
    <source>
        <dbReference type="Proteomes" id="UP000316252"/>
    </source>
</evidence>
<dbReference type="InterPro" id="IPR007396">
    <property type="entry name" value="TR_PAI2-type"/>
</dbReference>
<accession>A0A506XY87</accession>
<comment type="caution">
    <text evidence="2">The sequence shown here is derived from an EMBL/GenBank/DDBJ whole genome shotgun (WGS) entry which is preliminary data.</text>
</comment>
<feature type="compositionally biased region" description="Low complexity" evidence="1">
    <location>
        <begin position="232"/>
        <end position="242"/>
    </location>
</feature>
<dbReference type="InterPro" id="IPR012349">
    <property type="entry name" value="Split_barrel_FMN-bd"/>
</dbReference>
<feature type="region of interest" description="Disordered" evidence="1">
    <location>
        <begin position="215"/>
        <end position="242"/>
    </location>
</feature>
<dbReference type="SUPFAM" id="SSF50475">
    <property type="entry name" value="FMN-binding split barrel"/>
    <property type="match status" value="1"/>
</dbReference>
<dbReference type="EMBL" id="VHQG01000004">
    <property type="protein sequence ID" value="TPW74573.1"/>
    <property type="molecule type" value="Genomic_DNA"/>
</dbReference>
<proteinExistence type="predicted"/>
<protein>
    <submittedName>
        <fullName evidence="2">FMN-binding negative transcriptional regulator</fullName>
    </submittedName>
</protein>
<dbReference type="Gene3D" id="2.30.110.10">
    <property type="entry name" value="Electron Transport, Fmn-binding Protein, Chain A"/>
    <property type="match status" value="1"/>
</dbReference>
<dbReference type="PANTHER" id="PTHR35802">
    <property type="entry name" value="PROTEASE SYNTHASE AND SPORULATION PROTEIN PAI 2"/>
    <property type="match status" value="1"/>
</dbReference>
<dbReference type="PIRSF" id="PIRSF010372">
    <property type="entry name" value="PaiB"/>
    <property type="match status" value="1"/>
</dbReference>
<dbReference type="RefSeq" id="WP_141164211.1">
    <property type="nucleotide sequence ID" value="NZ_VHQG01000004.1"/>
</dbReference>
<reference evidence="2 3" key="1">
    <citation type="submission" date="2019-06" db="EMBL/GenBank/DDBJ databases">
        <authorList>
            <person name="Li F."/>
        </authorList>
    </citation>
    <scope>NUCLEOTIDE SEQUENCE [LARGE SCALE GENOMIC DNA]</scope>
    <source>
        <strain evidence="2 3">10F1D-1</strain>
    </source>
</reference>